<dbReference type="PANTHER" id="PTHR30093">
    <property type="entry name" value="GENERAL SECRETION PATHWAY PROTEIN G"/>
    <property type="match status" value="1"/>
</dbReference>
<evidence type="ECO:0000313" key="2">
    <source>
        <dbReference type="Proteomes" id="UP000287394"/>
    </source>
</evidence>
<dbReference type="InterPro" id="IPR027558">
    <property type="entry name" value="Pre_pil_HX9DG_C"/>
</dbReference>
<dbReference type="Gene3D" id="3.30.700.10">
    <property type="entry name" value="Glycoprotein, Type 4 Pilin"/>
    <property type="match status" value="1"/>
</dbReference>
<dbReference type="NCBIfam" id="TIGR02532">
    <property type="entry name" value="IV_pilin_GFxxxE"/>
    <property type="match status" value="1"/>
</dbReference>
<proteinExistence type="predicted"/>
<evidence type="ECO:0000313" key="1">
    <source>
        <dbReference type="EMBL" id="BDI30291.1"/>
    </source>
</evidence>
<dbReference type="NCBIfam" id="TIGR04294">
    <property type="entry name" value="pre_pil_HX9DG"/>
    <property type="match status" value="1"/>
</dbReference>
<dbReference type="InterPro" id="IPR011453">
    <property type="entry name" value="DUF1559"/>
</dbReference>
<dbReference type="PROSITE" id="PS00409">
    <property type="entry name" value="PROKAR_NTER_METHYL"/>
    <property type="match status" value="1"/>
</dbReference>
<dbReference type="EMBL" id="AP025739">
    <property type="protein sequence ID" value="BDI30291.1"/>
    <property type="molecule type" value="Genomic_DNA"/>
</dbReference>
<name>A0A402CV36_9BACT</name>
<accession>A0A402CV36</accession>
<protein>
    <submittedName>
        <fullName evidence="1">Uncharacterized protein</fullName>
    </submittedName>
</protein>
<dbReference type="InterPro" id="IPR012902">
    <property type="entry name" value="N_methyl_site"/>
</dbReference>
<dbReference type="Pfam" id="PF07963">
    <property type="entry name" value="N_methyl"/>
    <property type="match status" value="1"/>
</dbReference>
<keyword evidence="2" id="KW-1185">Reference proteome</keyword>
<organism evidence="1 2">
    <name type="scientific">Capsulimonas corticalis</name>
    <dbReference type="NCBI Taxonomy" id="2219043"/>
    <lineage>
        <taxon>Bacteria</taxon>
        <taxon>Bacillati</taxon>
        <taxon>Armatimonadota</taxon>
        <taxon>Armatimonadia</taxon>
        <taxon>Capsulimonadales</taxon>
        <taxon>Capsulimonadaceae</taxon>
        <taxon>Capsulimonas</taxon>
    </lineage>
</organism>
<dbReference type="AlphaFoldDB" id="A0A402CV36"/>
<dbReference type="KEGG" id="ccot:CCAX7_23420"/>
<reference evidence="1 2" key="1">
    <citation type="journal article" date="2019" name="Int. J. Syst. Evol. Microbiol.">
        <title>Capsulimonas corticalis gen. nov., sp. nov., an aerobic capsulated bacterium, of a novel bacterial order, Capsulimonadales ord. nov., of the class Armatimonadia of the phylum Armatimonadetes.</title>
        <authorList>
            <person name="Li J."/>
            <person name="Kudo C."/>
            <person name="Tonouchi A."/>
        </authorList>
    </citation>
    <scope>NUCLEOTIDE SEQUENCE [LARGE SCALE GENOMIC DNA]</scope>
    <source>
        <strain evidence="1 2">AX-7</strain>
    </source>
</reference>
<sequence length="276" mass="29206">MKKTSLQSGFTLIELLVVIAIIAILAAILFPVFAKAREKARQISCASNERQLGLGFMQYSQDNDERYPQGSNTATWGQGWAGQIYPYVKSAGLYKCPDDSTSPSSTTTSVVSYCINKNLTPDQGFSTIAGLTAPTNTVLICEATGVNNVDFTNVPSSDTSSPDAFGIDNYDGGGQWDTGYLLGTQAKPWNNHIKNATGRHTDASNFLLCDGHVKWLKVSSVSTGYTAQAVDCNTRSGSSTPAGDAACNQDWRAAGTSVSNDSANGNVGIAATFSPI</sequence>
<dbReference type="Proteomes" id="UP000287394">
    <property type="component" value="Chromosome"/>
</dbReference>
<dbReference type="Pfam" id="PF07596">
    <property type="entry name" value="SBP_bac_10"/>
    <property type="match status" value="1"/>
</dbReference>
<dbReference type="OrthoDB" id="9764804at2"/>
<dbReference type="SUPFAM" id="SSF54523">
    <property type="entry name" value="Pili subunits"/>
    <property type="match status" value="1"/>
</dbReference>
<dbReference type="RefSeq" id="WP_119321258.1">
    <property type="nucleotide sequence ID" value="NZ_AP025739.1"/>
</dbReference>
<gene>
    <name evidence="1" type="ORF">CCAX7_23420</name>
</gene>
<dbReference type="InterPro" id="IPR045584">
    <property type="entry name" value="Pilin-like"/>
</dbReference>